<evidence type="ECO:0000313" key="2">
    <source>
        <dbReference type="EMBL" id="KAF2036582.1"/>
    </source>
</evidence>
<dbReference type="AlphaFoldDB" id="A0A9P4HM90"/>
<evidence type="ECO:0000256" key="1">
    <source>
        <dbReference type="SAM" id="MobiDB-lite"/>
    </source>
</evidence>
<feature type="region of interest" description="Disordered" evidence="1">
    <location>
        <begin position="83"/>
        <end position="123"/>
    </location>
</feature>
<evidence type="ECO:0000313" key="3">
    <source>
        <dbReference type="Proteomes" id="UP000799777"/>
    </source>
</evidence>
<proteinExistence type="predicted"/>
<reference evidence="2" key="1">
    <citation type="journal article" date="2020" name="Stud. Mycol.">
        <title>101 Dothideomycetes genomes: a test case for predicting lifestyles and emergence of pathogens.</title>
        <authorList>
            <person name="Haridas S."/>
            <person name="Albert R."/>
            <person name="Binder M."/>
            <person name="Bloem J."/>
            <person name="Labutti K."/>
            <person name="Salamov A."/>
            <person name="Andreopoulos B."/>
            <person name="Baker S."/>
            <person name="Barry K."/>
            <person name="Bills G."/>
            <person name="Bluhm B."/>
            <person name="Cannon C."/>
            <person name="Castanera R."/>
            <person name="Culley D."/>
            <person name="Daum C."/>
            <person name="Ezra D."/>
            <person name="Gonzalez J."/>
            <person name="Henrissat B."/>
            <person name="Kuo A."/>
            <person name="Liang C."/>
            <person name="Lipzen A."/>
            <person name="Lutzoni F."/>
            <person name="Magnuson J."/>
            <person name="Mondo S."/>
            <person name="Nolan M."/>
            <person name="Ohm R."/>
            <person name="Pangilinan J."/>
            <person name="Park H.-J."/>
            <person name="Ramirez L."/>
            <person name="Alfaro M."/>
            <person name="Sun H."/>
            <person name="Tritt A."/>
            <person name="Yoshinaga Y."/>
            <person name="Zwiers L.-H."/>
            <person name="Turgeon B."/>
            <person name="Goodwin S."/>
            <person name="Spatafora J."/>
            <person name="Crous P."/>
            <person name="Grigoriev I."/>
        </authorList>
    </citation>
    <scope>NUCLEOTIDE SEQUENCE</scope>
    <source>
        <strain evidence="2">CBS 110217</strain>
    </source>
</reference>
<name>A0A9P4HM90_9PLEO</name>
<sequence>MPKAMAHAPESNYLTPYSTISSADEVDARQSQSPPDMATSYRSTRKQACTQYAFIMQTGDESSTTVKKKLKTVRSHVMKNYLHQQQQRRSIEDLLETDGNKTRRKSKDRRRSRSASPNVTLSVNGQTGKGVLTSAARNDSKSAFHFLGPFFDVNVADFTNQAVVVLLSTSVAACVCDITSPTLTANCFAGRLHPSCATLNAKVDTVRSVKDTLALCDGRVPPQAIFAVTLLAYGCAISTEWMEAHDHADVLVCLVDSIGGMQALEFDLQRSVAWITYSVAAVLNSAPAFLPPLCQEHGVIALSLFDDAQMKAWRTMKRFPKDNAFVYDVVVRMHRLSLATSSEWHGKVDWRALSNLHFEAMHKVLSTNAERPWRKLLSESARGDELSTMFEVWTLALPLFVWATTRQLSSGLGVNTPWSGHDSIIFRIQACSFASPWRPWLLRVMRKAIKQLKLKELEDFRKSLEFFPSTDAYRLVAESAWTEITQAECQTMAPAMTPSTRD</sequence>
<feature type="compositionally biased region" description="Polar residues" evidence="1">
    <location>
        <begin position="29"/>
        <end position="44"/>
    </location>
</feature>
<feature type="compositionally biased region" description="Basic residues" evidence="1">
    <location>
        <begin position="102"/>
        <end position="113"/>
    </location>
</feature>
<keyword evidence="3" id="KW-1185">Reference proteome</keyword>
<gene>
    <name evidence="2" type="ORF">EK21DRAFT_83537</name>
</gene>
<comment type="caution">
    <text evidence="2">The sequence shown here is derived from an EMBL/GenBank/DDBJ whole genome shotgun (WGS) entry which is preliminary data.</text>
</comment>
<accession>A0A9P4HM90</accession>
<dbReference type="EMBL" id="ML978154">
    <property type="protein sequence ID" value="KAF2036582.1"/>
    <property type="molecule type" value="Genomic_DNA"/>
</dbReference>
<organism evidence="2 3">
    <name type="scientific">Setomelanomma holmii</name>
    <dbReference type="NCBI Taxonomy" id="210430"/>
    <lineage>
        <taxon>Eukaryota</taxon>
        <taxon>Fungi</taxon>
        <taxon>Dikarya</taxon>
        <taxon>Ascomycota</taxon>
        <taxon>Pezizomycotina</taxon>
        <taxon>Dothideomycetes</taxon>
        <taxon>Pleosporomycetidae</taxon>
        <taxon>Pleosporales</taxon>
        <taxon>Pleosporineae</taxon>
        <taxon>Phaeosphaeriaceae</taxon>
        <taxon>Setomelanomma</taxon>
    </lineage>
</organism>
<feature type="region of interest" description="Disordered" evidence="1">
    <location>
        <begin position="24"/>
        <end position="44"/>
    </location>
</feature>
<dbReference type="OrthoDB" id="4158087at2759"/>
<protein>
    <submittedName>
        <fullName evidence="2">Uncharacterized protein</fullName>
    </submittedName>
</protein>
<dbReference type="Proteomes" id="UP000799777">
    <property type="component" value="Unassembled WGS sequence"/>
</dbReference>